<sequence>MMESNNLTGIIPENYTGRIIDTDHTIEFETIEEATSFFEVVKTRLLNVNSWSKIAGVLTAEFQVVDNAGNEVNRSVRKGDFFKIDVPGPGSIDGEGYDWVRVEEIKSVSEAGMESLGIRVRPSTNPLNNDEHISHFYSEQSTSNFVVTRDKRKITAGVYDRNTKPNLDADTPLNKARHWIVGLSAVVWFSKYQWHRLVEGLLSR</sequence>
<gene>
    <name evidence="1" type="ORF">GCM10007390_36220</name>
</gene>
<organism evidence="1 2">
    <name type="scientific">Persicitalea jodogahamensis</name>
    <dbReference type="NCBI Taxonomy" id="402147"/>
    <lineage>
        <taxon>Bacteria</taxon>
        <taxon>Pseudomonadati</taxon>
        <taxon>Bacteroidota</taxon>
        <taxon>Cytophagia</taxon>
        <taxon>Cytophagales</taxon>
        <taxon>Spirosomataceae</taxon>
        <taxon>Persicitalea</taxon>
    </lineage>
</organism>
<dbReference type="RefSeq" id="WP_189565914.1">
    <property type="nucleotide sequence ID" value="NZ_JBHMDR010000006.1"/>
</dbReference>
<reference evidence="1 2" key="1">
    <citation type="journal article" date="2014" name="Int. J. Syst. Evol. Microbiol.">
        <title>Complete genome sequence of Corynebacterium casei LMG S-19264T (=DSM 44701T), isolated from a smear-ripened cheese.</title>
        <authorList>
            <consortium name="US DOE Joint Genome Institute (JGI-PGF)"/>
            <person name="Walter F."/>
            <person name="Albersmeier A."/>
            <person name="Kalinowski J."/>
            <person name="Ruckert C."/>
        </authorList>
    </citation>
    <scope>NUCLEOTIDE SEQUENCE [LARGE SCALE GENOMIC DNA]</scope>
    <source>
        <strain evidence="1 2">KCTC 12866</strain>
    </source>
</reference>
<proteinExistence type="predicted"/>
<name>A0A8J3D5P4_9BACT</name>
<protein>
    <submittedName>
        <fullName evidence="1">Uncharacterized protein</fullName>
    </submittedName>
</protein>
<dbReference type="Proteomes" id="UP000598271">
    <property type="component" value="Unassembled WGS sequence"/>
</dbReference>
<dbReference type="EMBL" id="BMXF01000003">
    <property type="protein sequence ID" value="GHB78614.1"/>
    <property type="molecule type" value="Genomic_DNA"/>
</dbReference>
<accession>A0A8J3D5P4</accession>
<dbReference type="AlphaFoldDB" id="A0A8J3D5P4"/>
<evidence type="ECO:0000313" key="1">
    <source>
        <dbReference type="EMBL" id="GHB78614.1"/>
    </source>
</evidence>
<keyword evidence="2" id="KW-1185">Reference proteome</keyword>
<comment type="caution">
    <text evidence="1">The sequence shown here is derived from an EMBL/GenBank/DDBJ whole genome shotgun (WGS) entry which is preliminary data.</text>
</comment>
<evidence type="ECO:0000313" key="2">
    <source>
        <dbReference type="Proteomes" id="UP000598271"/>
    </source>
</evidence>